<dbReference type="OMA" id="PINHDEN"/>
<evidence type="ECO:0000313" key="2">
    <source>
        <dbReference type="Proteomes" id="UP000008983"/>
    </source>
</evidence>
<dbReference type="AlphaFoldDB" id="G0QPD8"/>
<protein>
    <submittedName>
        <fullName evidence="1">Uncharacterized protein</fullName>
    </submittedName>
</protein>
<dbReference type="EMBL" id="GL983551">
    <property type="protein sequence ID" value="EGR32906.1"/>
    <property type="molecule type" value="Genomic_DNA"/>
</dbReference>
<gene>
    <name evidence="1" type="ORF">IMG5_067030</name>
</gene>
<dbReference type="STRING" id="857967.G0QPD8"/>
<dbReference type="eggNOG" id="ENOG502SQTT">
    <property type="taxonomic scope" value="Eukaryota"/>
</dbReference>
<dbReference type="OrthoDB" id="284229at2759"/>
<evidence type="ECO:0000313" key="1">
    <source>
        <dbReference type="EMBL" id="EGR32906.1"/>
    </source>
</evidence>
<dbReference type="GeneID" id="14909081"/>
<keyword evidence="2" id="KW-1185">Reference proteome</keyword>
<dbReference type="InParanoid" id="G0QPD8"/>
<name>G0QPD8_ICHMU</name>
<dbReference type="RefSeq" id="XP_004036892.1">
    <property type="nucleotide sequence ID" value="XM_004036844.1"/>
</dbReference>
<sequence>MKKALERLHDIVFQPSIRWYKLPNPDVRRSRYPAPGSEPILESDHYIDYKTCFRDSIHNIRYHKDINPSIAGYESLYDPINQLDTEKLYIYGYLKKEDFNNQEKIQAAIQEFEKKEKRPVSSYVVYDQNFAEDKPVTKGNRESVQHFIREQFEFYREVNASERYTNDVETLYKPNLWIYKQYDLAADDPVYRQLKLDMERVFEIQAYQRQEEGYQQTFKGDPDFWQVLDSTFDPENIQKVQIAIGDKTTNYDTKDLALYHNKERYHVQGIIQYPIRTNLIIE</sequence>
<dbReference type="Proteomes" id="UP000008983">
    <property type="component" value="Unassembled WGS sequence"/>
</dbReference>
<organism evidence="1 2">
    <name type="scientific">Ichthyophthirius multifiliis</name>
    <name type="common">White spot disease agent</name>
    <name type="synonym">Ich</name>
    <dbReference type="NCBI Taxonomy" id="5932"/>
    <lineage>
        <taxon>Eukaryota</taxon>
        <taxon>Sar</taxon>
        <taxon>Alveolata</taxon>
        <taxon>Ciliophora</taxon>
        <taxon>Intramacronucleata</taxon>
        <taxon>Oligohymenophorea</taxon>
        <taxon>Hymenostomatida</taxon>
        <taxon>Ophryoglenina</taxon>
        <taxon>Ichthyophthirius</taxon>
    </lineage>
</organism>
<accession>G0QPD8</accession>
<reference evidence="1 2" key="1">
    <citation type="submission" date="2011-07" db="EMBL/GenBank/DDBJ databases">
        <authorList>
            <person name="Coyne R."/>
            <person name="Brami D."/>
            <person name="Johnson J."/>
            <person name="Hostetler J."/>
            <person name="Hannick L."/>
            <person name="Clark T."/>
            <person name="Cassidy-Hanley D."/>
            <person name="Inman J."/>
        </authorList>
    </citation>
    <scope>NUCLEOTIDE SEQUENCE [LARGE SCALE GENOMIC DNA]</scope>
    <source>
        <strain evidence="1 2">G5</strain>
    </source>
</reference>
<proteinExistence type="predicted"/>